<sequence>MASNQEHDMMQDAVQRVMEMQRQAQARVHPEGEKHPSQSKPPSKPQPLPPPKPEPKPEPKPSALKSGLVEGILASTGLDKEQLLLLGLGYLLYKDGADHKLLLAILYLLL</sequence>
<reference evidence="2" key="2">
    <citation type="journal article" date="2021" name="PeerJ">
        <title>Extensive microbial diversity within the chicken gut microbiome revealed by metagenomics and culture.</title>
        <authorList>
            <person name="Gilroy R."/>
            <person name="Ravi A."/>
            <person name="Getino M."/>
            <person name="Pursley I."/>
            <person name="Horton D.L."/>
            <person name="Alikhan N.F."/>
            <person name="Baker D."/>
            <person name="Gharbi K."/>
            <person name="Hall N."/>
            <person name="Watson M."/>
            <person name="Adriaenssens E.M."/>
            <person name="Foster-Nyarko E."/>
            <person name="Jarju S."/>
            <person name="Secka A."/>
            <person name="Antonio M."/>
            <person name="Oren A."/>
            <person name="Chaudhuri R.R."/>
            <person name="La Ragione R."/>
            <person name="Hildebrand F."/>
            <person name="Pallen M.J."/>
        </authorList>
    </citation>
    <scope>NUCLEOTIDE SEQUENCE</scope>
    <source>
        <strain evidence="2">4509</strain>
    </source>
</reference>
<feature type="region of interest" description="Disordered" evidence="1">
    <location>
        <begin position="1"/>
        <end position="64"/>
    </location>
</feature>
<accession>A0A9D1LKI2</accession>
<protein>
    <submittedName>
        <fullName evidence="2">Uncharacterized protein</fullName>
    </submittedName>
</protein>
<dbReference type="AlphaFoldDB" id="A0A9D1LKI2"/>
<feature type="compositionally biased region" description="Pro residues" evidence="1">
    <location>
        <begin position="42"/>
        <end position="52"/>
    </location>
</feature>
<name>A0A9D1LKI2_9FIRM</name>
<dbReference type="Proteomes" id="UP000824082">
    <property type="component" value="Unassembled WGS sequence"/>
</dbReference>
<evidence type="ECO:0000313" key="3">
    <source>
        <dbReference type="Proteomes" id="UP000824082"/>
    </source>
</evidence>
<comment type="caution">
    <text evidence="2">The sequence shown here is derived from an EMBL/GenBank/DDBJ whole genome shotgun (WGS) entry which is preliminary data.</text>
</comment>
<dbReference type="EMBL" id="DVMX01000104">
    <property type="protein sequence ID" value="HIU41967.1"/>
    <property type="molecule type" value="Genomic_DNA"/>
</dbReference>
<organism evidence="2 3">
    <name type="scientific">Candidatus Egerieicola faecale</name>
    <dbReference type="NCBI Taxonomy" id="2840774"/>
    <lineage>
        <taxon>Bacteria</taxon>
        <taxon>Bacillati</taxon>
        <taxon>Bacillota</taxon>
        <taxon>Clostridia</taxon>
        <taxon>Eubacteriales</taxon>
        <taxon>Oscillospiraceae</taxon>
        <taxon>Oscillospiraceae incertae sedis</taxon>
        <taxon>Candidatus Egerieicola</taxon>
    </lineage>
</organism>
<feature type="compositionally biased region" description="Basic and acidic residues" evidence="1">
    <location>
        <begin position="1"/>
        <end position="10"/>
    </location>
</feature>
<evidence type="ECO:0000313" key="2">
    <source>
        <dbReference type="EMBL" id="HIU41967.1"/>
    </source>
</evidence>
<evidence type="ECO:0000256" key="1">
    <source>
        <dbReference type="SAM" id="MobiDB-lite"/>
    </source>
</evidence>
<gene>
    <name evidence="2" type="ORF">IAD19_05380</name>
</gene>
<reference evidence="2" key="1">
    <citation type="submission" date="2020-10" db="EMBL/GenBank/DDBJ databases">
        <authorList>
            <person name="Gilroy R."/>
        </authorList>
    </citation>
    <scope>NUCLEOTIDE SEQUENCE</scope>
    <source>
        <strain evidence="2">4509</strain>
    </source>
</reference>
<proteinExistence type="predicted"/>